<dbReference type="AlphaFoldDB" id="A0A4T0X6E3"/>
<sequence>MHFNIFNKSDNDRESISGKLRPASVKSKFTIIGNNTPSLTDNSFRGEQKRAMILEQQLREVSLTASKAYDKVDELKLRNDMLEDQVQQQKQLIETFTQQLEQSKSEGKNNREIYDMELKRQEEERLTKNNTILELEHEKDMLKKENESLRNEIEKLRKMYNDERTLLMSKNVDDGKKLVENHNIEHNAVDGPQSNYEFIIKSLRQRVAELEESLESKNESYENNILLLKSAMNVLNRNQVILDSEYRQSSNLDLEDQNILDKGDGDTFILENISFLR</sequence>
<keyword evidence="3" id="KW-1185">Reference proteome</keyword>
<feature type="coiled-coil region" evidence="1">
    <location>
        <begin position="65"/>
        <end position="166"/>
    </location>
</feature>
<proteinExistence type="predicted"/>
<reference evidence="2 3" key="1">
    <citation type="journal article" date="2019" name="Front. Genet.">
        <title>Whole-Genome Sequencing of the Opportunistic Yeast Pathogen Candida inconspicua Uncovers Its Hybrid Origin.</title>
        <authorList>
            <person name="Mixao V."/>
            <person name="Hansen A.P."/>
            <person name="Saus E."/>
            <person name="Boekhout T."/>
            <person name="Lass-Florl C."/>
            <person name="Gabaldon T."/>
        </authorList>
    </citation>
    <scope>NUCLEOTIDE SEQUENCE [LARGE SCALE GENOMIC DNA]</scope>
    <source>
        <strain evidence="2 3">CBS 180</strain>
    </source>
</reference>
<gene>
    <name evidence="2" type="ORF">CANINC_000782</name>
</gene>
<name>A0A4T0X6E3_9ASCO</name>
<dbReference type="EMBL" id="SELW01000129">
    <property type="protein sequence ID" value="TID30627.1"/>
    <property type="molecule type" value="Genomic_DNA"/>
</dbReference>
<evidence type="ECO:0000313" key="2">
    <source>
        <dbReference type="EMBL" id="TID30627.1"/>
    </source>
</evidence>
<protein>
    <submittedName>
        <fullName evidence="2">Uncharacterized protein</fullName>
    </submittedName>
</protein>
<dbReference type="Proteomes" id="UP000307173">
    <property type="component" value="Unassembled WGS sequence"/>
</dbReference>
<keyword evidence="1" id="KW-0175">Coiled coil</keyword>
<dbReference type="OrthoDB" id="3997943at2759"/>
<evidence type="ECO:0000256" key="1">
    <source>
        <dbReference type="SAM" id="Coils"/>
    </source>
</evidence>
<accession>A0A4T0X6E3</accession>
<evidence type="ECO:0000313" key="3">
    <source>
        <dbReference type="Proteomes" id="UP000307173"/>
    </source>
</evidence>
<organism evidence="2 3">
    <name type="scientific">Pichia inconspicua</name>
    <dbReference type="NCBI Taxonomy" id="52247"/>
    <lineage>
        <taxon>Eukaryota</taxon>
        <taxon>Fungi</taxon>
        <taxon>Dikarya</taxon>
        <taxon>Ascomycota</taxon>
        <taxon>Saccharomycotina</taxon>
        <taxon>Pichiomycetes</taxon>
        <taxon>Pichiales</taxon>
        <taxon>Pichiaceae</taxon>
        <taxon>Pichia</taxon>
    </lineage>
</organism>
<feature type="coiled-coil region" evidence="1">
    <location>
        <begin position="200"/>
        <end position="238"/>
    </location>
</feature>
<comment type="caution">
    <text evidence="2">The sequence shown here is derived from an EMBL/GenBank/DDBJ whole genome shotgun (WGS) entry which is preliminary data.</text>
</comment>